<dbReference type="EMBL" id="JAAGOA010000034">
    <property type="protein sequence ID" value="NEE04422.1"/>
    <property type="molecule type" value="Genomic_DNA"/>
</dbReference>
<dbReference type="InterPro" id="IPR057326">
    <property type="entry name" value="KR_dom"/>
</dbReference>
<dbReference type="InterPro" id="IPR036291">
    <property type="entry name" value="NAD(P)-bd_dom_sf"/>
</dbReference>
<feature type="domain" description="Ketoreductase" evidence="3">
    <location>
        <begin position="8"/>
        <end position="192"/>
    </location>
</feature>
<keyword evidence="2" id="KW-0560">Oxidoreductase</keyword>
<gene>
    <name evidence="4" type="ORF">G1H10_30070</name>
</gene>
<dbReference type="InterPro" id="IPR020904">
    <property type="entry name" value="Sc_DH/Rdtase_CS"/>
</dbReference>
<evidence type="ECO:0000313" key="4">
    <source>
        <dbReference type="EMBL" id="NEE04422.1"/>
    </source>
</evidence>
<dbReference type="Proteomes" id="UP000475214">
    <property type="component" value="Unassembled WGS sequence"/>
</dbReference>
<dbReference type="AlphaFoldDB" id="A0A6L9SJ32"/>
<dbReference type="PRINTS" id="PR00080">
    <property type="entry name" value="SDRFAMILY"/>
</dbReference>
<evidence type="ECO:0000259" key="3">
    <source>
        <dbReference type="SMART" id="SM00822"/>
    </source>
</evidence>
<accession>A0A6L9SJ32</accession>
<dbReference type="GO" id="GO:0016491">
    <property type="term" value="F:oxidoreductase activity"/>
    <property type="evidence" value="ECO:0007669"/>
    <property type="project" value="UniProtKB-KW"/>
</dbReference>
<organism evidence="4 5">
    <name type="scientific">Phytoactinopolyspora halotolerans</name>
    <dbReference type="NCBI Taxonomy" id="1981512"/>
    <lineage>
        <taxon>Bacteria</taxon>
        <taxon>Bacillati</taxon>
        <taxon>Actinomycetota</taxon>
        <taxon>Actinomycetes</taxon>
        <taxon>Jiangellales</taxon>
        <taxon>Jiangellaceae</taxon>
        <taxon>Phytoactinopolyspora</taxon>
    </lineage>
</organism>
<dbReference type="Gene3D" id="3.40.50.720">
    <property type="entry name" value="NAD(P)-binding Rossmann-like Domain"/>
    <property type="match status" value="1"/>
</dbReference>
<dbReference type="PRINTS" id="PR00081">
    <property type="entry name" value="GDHRDH"/>
</dbReference>
<dbReference type="SUPFAM" id="SSF51735">
    <property type="entry name" value="NAD(P)-binding Rossmann-fold domains"/>
    <property type="match status" value="1"/>
</dbReference>
<reference evidence="4 5" key="1">
    <citation type="submission" date="2020-02" db="EMBL/GenBank/DDBJ databases">
        <authorList>
            <person name="Li X.-J."/>
            <person name="Han X.-M."/>
        </authorList>
    </citation>
    <scope>NUCLEOTIDE SEQUENCE [LARGE SCALE GENOMIC DNA]</scope>
    <source>
        <strain evidence="4 5">CCTCC AB 2017055</strain>
    </source>
</reference>
<dbReference type="Pfam" id="PF13561">
    <property type="entry name" value="adh_short_C2"/>
    <property type="match status" value="1"/>
</dbReference>
<name>A0A6L9SJ32_9ACTN</name>
<dbReference type="InterPro" id="IPR002347">
    <property type="entry name" value="SDR_fam"/>
</dbReference>
<dbReference type="PANTHER" id="PTHR43639">
    <property type="entry name" value="OXIDOREDUCTASE, SHORT-CHAIN DEHYDROGENASE/REDUCTASE FAMILY (AFU_ORTHOLOGUE AFUA_5G02870)"/>
    <property type="match status" value="1"/>
</dbReference>
<dbReference type="PROSITE" id="PS00061">
    <property type="entry name" value="ADH_SHORT"/>
    <property type="match status" value="1"/>
</dbReference>
<evidence type="ECO:0000256" key="1">
    <source>
        <dbReference type="ARBA" id="ARBA00006484"/>
    </source>
</evidence>
<proteinExistence type="inferred from homology"/>
<protein>
    <submittedName>
        <fullName evidence="4">SDR family oxidoreductase</fullName>
    </submittedName>
</protein>
<comment type="similarity">
    <text evidence="1">Belongs to the short-chain dehydrogenases/reductases (SDR) family.</text>
</comment>
<dbReference type="RefSeq" id="WP_163744941.1">
    <property type="nucleotide sequence ID" value="NZ_JAAGOA010000034.1"/>
</dbReference>
<comment type="caution">
    <text evidence="4">The sequence shown here is derived from an EMBL/GenBank/DDBJ whole genome shotgun (WGS) entry which is preliminary data.</text>
</comment>
<dbReference type="FunFam" id="3.40.50.720:FF:000084">
    <property type="entry name" value="Short-chain dehydrogenase reductase"/>
    <property type="match status" value="1"/>
</dbReference>
<evidence type="ECO:0000313" key="5">
    <source>
        <dbReference type="Proteomes" id="UP000475214"/>
    </source>
</evidence>
<evidence type="ECO:0000256" key="2">
    <source>
        <dbReference type="ARBA" id="ARBA00023002"/>
    </source>
</evidence>
<dbReference type="SMART" id="SM00822">
    <property type="entry name" value="PKS_KR"/>
    <property type="match status" value="1"/>
</dbReference>
<keyword evidence="5" id="KW-1185">Reference proteome</keyword>
<dbReference type="PANTHER" id="PTHR43639:SF1">
    <property type="entry name" value="SHORT-CHAIN DEHYDROGENASE_REDUCTASE FAMILY PROTEIN"/>
    <property type="match status" value="1"/>
</dbReference>
<sequence>MSKPLMGKNALVTGASKGIGRALAVRLGQDGAVVAVHYNSDAEGAKETVHEIERHGGHAVAIHADLAADDAPESVLAGLDSVLGSHVAPAELDIVVHNAGVGESSDVESLTLAEYERLFAVNVRAPLFVTQRLLPRLRDGGRVVNISSGVARIAMPAIMPYAMTKGALEVFTFQLAQQLGSRGITVNAVAPGVVVNDRTRDQMRANPGFADYARELSALKRLGEPEDVAGVVAFLCSDDGRWVTGQVLDATGGAHL</sequence>